<evidence type="ECO:0000256" key="1">
    <source>
        <dbReference type="SAM" id="Phobius"/>
    </source>
</evidence>
<gene>
    <name evidence="2" type="ORF">BpHYR1_021784</name>
</gene>
<comment type="caution">
    <text evidence="2">The sequence shown here is derived from an EMBL/GenBank/DDBJ whole genome shotgun (WGS) entry which is preliminary data.</text>
</comment>
<sequence length="212" mass="25361">MNEYSEEKMAYLTVQLRFAYYHFLVLSTYYIIRTNRFELSRLRVLVMEKCVQYVLNIRKVKQILSLIDKLLMIYYNYNLIIFIQKMFRYLQNSLTAVSRFIEIDLHAQAPRLGTLIFSKFFFLISLIQRVASSIELMRDNLMFDVRKVVALPVQIKNSISKCRDEIRNFWLQIEQIFLILRLPIELLSLVGRFLQNLISLISSIEKPKMPKL</sequence>
<keyword evidence="1" id="KW-0812">Transmembrane</keyword>
<dbReference type="Proteomes" id="UP000276133">
    <property type="component" value="Unassembled WGS sequence"/>
</dbReference>
<keyword evidence="3" id="KW-1185">Reference proteome</keyword>
<reference evidence="2 3" key="1">
    <citation type="journal article" date="2018" name="Sci. Rep.">
        <title>Genomic signatures of local adaptation to the degree of environmental predictability in rotifers.</title>
        <authorList>
            <person name="Franch-Gras L."/>
            <person name="Hahn C."/>
            <person name="Garcia-Roger E.M."/>
            <person name="Carmona M.J."/>
            <person name="Serra M."/>
            <person name="Gomez A."/>
        </authorList>
    </citation>
    <scope>NUCLEOTIDE SEQUENCE [LARGE SCALE GENOMIC DNA]</scope>
    <source>
        <strain evidence="2">HYR1</strain>
    </source>
</reference>
<keyword evidence="1" id="KW-1133">Transmembrane helix</keyword>
<proteinExistence type="predicted"/>
<organism evidence="2 3">
    <name type="scientific">Brachionus plicatilis</name>
    <name type="common">Marine rotifer</name>
    <name type="synonym">Brachionus muelleri</name>
    <dbReference type="NCBI Taxonomy" id="10195"/>
    <lineage>
        <taxon>Eukaryota</taxon>
        <taxon>Metazoa</taxon>
        <taxon>Spiralia</taxon>
        <taxon>Gnathifera</taxon>
        <taxon>Rotifera</taxon>
        <taxon>Eurotatoria</taxon>
        <taxon>Monogononta</taxon>
        <taxon>Pseudotrocha</taxon>
        <taxon>Ploima</taxon>
        <taxon>Brachionidae</taxon>
        <taxon>Brachionus</taxon>
    </lineage>
</organism>
<protein>
    <submittedName>
        <fullName evidence="2">Uncharacterized protein</fullName>
    </submittedName>
</protein>
<dbReference type="AlphaFoldDB" id="A0A3M7P9D1"/>
<evidence type="ECO:0000313" key="2">
    <source>
        <dbReference type="EMBL" id="RMZ95304.1"/>
    </source>
</evidence>
<accession>A0A3M7P9D1</accession>
<name>A0A3M7P9D1_BRAPC</name>
<dbReference type="EMBL" id="REGN01012467">
    <property type="protein sequence ID" value="RMZ95304.1"/>
    <property type="molecule type" value="Genomic_DNA"/>
</dbReference>
<evidence type="ECO:0000313" key="3">
    <source>
        <dbReference type="Proteomes" id="UP000276133"/>
    </source>
</evidence>
<feature type="transmembrane region" description="Helical" evidence="1">
    <location>
        <begin position="12"/>
        <end position="32"/>
    </location>
</feature>
<keyword evidence="1" id="KW-0472">Membrane</keyword>